<keyword evidence="1" id="KW-0808">Transferase</keyword>
<name>A0A135L656_9BACI</name>
<reference evidence="3 4" key="1">
    <citation type="submission" date="2016-02" db="EMBL/GenBank/DDBJ databases">
        <title>Draft Genome for Tepidibacillus decaturensis nov. sp. Strain Z9, an Anaerobic, Moderately Thermophilic and Heterotrophic Bacterium from Deep Subsurface of the Illinois Basin, USA.</title>
        <authorList>
            <person name="Dong Y."/>
            <person name="Chang J.Y."/>
            <person name="Sanford R."/>
            <person name="Fouke B.W."/>
        </authorList>
    </citation>
    <scope>NUCLEOTIDE SEQUENCE [LARGE SCALE GENOMIC DNA]</scope>
    <source>
        <strain evidence="3 4">Z9</strain>
    </source>
</reference>
<protein>
    <recommendedName>
        <fullName evidence="2">Glycosyl transferase family 1 domain-containing protein</fullName>
    </recommendedName>
</protein>
<dbReference type="InterPro" id="IPR001296">
    <property type="entry name" value="Glyco_trans_1"/>
</dbReference>
<dbReference type="CDD" id="cd03801">
    <property type="entry name" value="GT4_PimA-like"/>
    <property type="match status" value="1"/>
</dbReference>
<dbReference type="InterPro" id="IPR011990">
    <property type="entry name" value="TPR-like_helical_dom_sf"/>
</dbReference>
<evidence type="ECO:0000259" key="2">
    <source>
        <dbReference type="Pfam" id="PF00534"/>
    </source>
</evidence>
<dbReference type="EMBL" id="LSKU01000001">
    <property type="protein sequence ID" value="KXG44466.1"/>
    <property type="molecule type" value="Genomic_DNA"/>
</dbReference>
<keyword evidence="4" id="KW-1185">Reference proteome</keyword>
<evidence type="ECO:0000256" key="1">
    <source>
        <dbReference type="ARBA" id="ARBA00022679"/>
    </source>
</evidence>
<dbReference type="Pfam" id="PF00534">
    <property type="entry name" value="Glycos_transf_1"/>
    <property type="match status" value="1"/>
</dbReference>
<dbReference type="PANTHER" id="PTHR46401">
    <property type="entry name" value="GLYCOSYLTRANSFERASE WBBK-RELATED"/>
    <property type="match status" value="1"/>
</dbReference>
<dbReference type="GO" id="GO:0009103">
    <property type="term" value="P:lipopolysaccharide biosynthetic process"/>
    <property type="evidence" value="ECO:0007669"/>
    <property type="project" value="TreeGrafter"/>
</dbReference>
<dbReference type="SUPFAM" id="SSF48452">
    <property type="entry name" value="TPR-like"/>
    <property type="match status" value="1"/>
</dbReference>
<dbReference type="OrthoDB" id="9797829at2"/>
<feature type="domain" description="Glycosyl transferase family 1" evidence="2">
    <location>
        <begin position="215"/>
        <end position="347"/>
    </location>
</feature>
<dbReference type="RefSeq" id="WP_068726230.1">
    <property type="nucleotide sequence ID" value="NZ_LSKU01000001.1"/>
</dbReference>
<comment type="caution">
    <text evidence="3">The sequence shown here is derived from an EMBL/GenBank/DDBJ whole genome shotgun (WGS) entry which is preliminary data.</text>
</comment>
<organism evidence="3 4">
    <name type="scientific">Tepidibacillus decaturensis</name>
    <dbReference type="NCBI Taxonomy" id="1413211"/>
    <lineage>
        <taxon>Bacteria</taxon>
        <taxon>Bacillati</taxon>
        <taxon>Bacillota</taxon>
        <taxon>Bacilli</taxon>
        <taxon>Bacillales</taxon>
        <taxon>Bacillaceae</taxon>
        <taxon>Tepidibacillus</taxon>
    </lineage>
</organism>
<dbReference type="AlphaFoldDB" id="A0A135L656"/>
<dbReference type="SUPFAM" id="SSF53756">
    <property type="entry name" value="UDP-Glycosyltransferase/glycogen phosphorylase"/>
    <property type="match status" value="1"/>
</dbReference>
<dbReference type="Gene3D" id="3.40.50.2000">
    <property type="entry name" value="Glycogen Phosphorylase B"/>
    <property type="match status" value="2"/>
</dbReference>
<dbReference type="GO" id="GO:0016757">
    <property type="term" value="F:glycosyltransferase activity"/>
    <property type="evidence" value="ECO:0007669"/>
    <property type="project" value="InterPro"/>
</dbReference>
<evidence type="ECO:0000313" key="3">
    <source>
        <dbReference type="EMBL" id="KXG44466.1"/>
    </source>
</evidence>
<sequence>MINIEELRQNEFKRRLKHLKYAKKQEIVSFRRRQGQLHVTYVMTQVGVSGGAKIIFEHANRLIQLGVKVSIVSHFPKPTWYPIEAHYIKVPFTLELAKGIPECDVIIATYWDHINACIETGIAPVVYFEQGDFHLFDFNNLTHEFKEIIYSQLQLPEYIITVSKTTADLIKKLYNRDSIVFHNAVDEGIFVEEGEKYESEHPYLLMMGSEYSKFKGIDDIINSYNCLKSQGYELDLIWITPNKPTEVYQDKVSKVFINPPQSKIAELYRGAFLFVSGSRYESFSLPVLEAMSCGCPVISTRNVGVLEYAKDNFNALITEIGDHKDIAKKIEILLNDNVLLQKIRKNGLYTAQKFRWESIIPKILNYYKYVSMYKVNEINKIDDWKIYISYGEFLNNIDIDRFNKFLLQTNVDIVLVPKVYNLCDYKIAEWTVAAKRKKTESGRTDYCYSPIKGDLNELSYYDAYEFYEKGLFNEALISFMKYYKKEHDQLKKTVYLRWIILSLIKLNRYEEAGRLLEGSIKLYKDYSDLYYLYMFILYLNKHEYKKFLDIVSILGDATNYPEFFVDIEEKLKGIVD</sequence>
<proteinExistence type="predicted"/>
<gene>
    <name evidence="3" type="ORF">U473_10915</name>
</gene>
<dbReference type="PANTHER" id="PTHR46401:SF2">
    <property type="entry name" value="GLYCOSYLTRANSFERASE WBBK-RELATED"/>
    <property type="match status" value="1"/>
</dbReference>
<accession>A0A135L656</accession>
<dbReference type="Proteomes" id="UP000070352">
    <property type="component" value="Unassembled WGS sequence"/>
</dbReference>
<evidence type="ECO:0000313" key="4">
    <source>
        <dbReference type="Proteomes" id="UP000070352"/>
    </source>
</evidence>
<dbReference type="STRING" id="1413211.U473_10915"/>